<dbReference type="Gramene" id="Zm00001eb354350_T001">
    <property type="protein sequence ID" value="Zm00001eb354350_P001"/>
    <property type="gene ID" value="Zm00001eb354350"/>
</dbReference>
<feature type="region of interest" description="Disordered" evidence="1">
    <location>
        <begin position="1"/>
        <end position="23"/>
    </location>
</feature>
<dbReference type="PANTHER" id="PTHR45751">
    <property type="entry name" value="COPINE FAMILY PROTEIN 1"/>
    <property type="match status" value="1"/>
</dbReference>
<dbReference type="EnsemblPlants" id="Zm00001eb354350_T001">
    <property type="protein sequence ID" value="Zm00001eb354350_P001"/>
    <property type="gene ID" value="Zm00001eb354350"/>
</dbReference>
<feature type="compositionally biased region" description="Basic and acidic residues" evidence="1">
    <location>
        <begin position="14"/>
        <end position="23"/>
    </location>
</feature>
<sequence>MRGHDDVACCGEGGRPELVGHEGDKVGGVAELHEQAREHRERARALLSHEAHDASPSSSSTASLPSRASNALLSVVRVHLHDAYGCVRQDQPARAGPAGPTSFAPLIYAAISVVENSNWQYHVLVIIADGQVTAANINDGRLSPQEQAIVDAK</sequence>
<accession>A0A804UH14</accession>
<dbReference type="InParanoid" id="A0A804UH14"/>
<name>A0A804UH14_MAIZE</name>
<proteinExistence type="predicted"/>
<dbReference type="AlphaFoldDB" id="A0A804UH14"/>
<protein>
    <recommendedName>
        <fullName evidence="2">Copine C-terminal domain-containing protein</fullName>
    </recommendedName>
</protein>
<evidence type="ECO:0000259" key="2">
    <source>
        <dbReference type="Pfam" id="PF07002"/>
    </source>
</evidence>
<reference evidence="3" key="2">
    <citation type="submission" date="2019-07" db="EMBL/GenBank/DDBJ databases">
        <authorList>
            <person name="Seetharam A."/>
            <person name="Woodhouse M."/>
            <person name="Cannon E."/>
        </authorList>
    </citation>
    <scope>NUCLEOTIDE SEQUENCE [LARGE SCALE GENOMIC DNA]</scope>
    <source>
        <strain evidence="3">cv. B73</strain>
    </source>
</reference>
<dbReference type="Proteomes" id="UP000007305">
    <property type="component" value="Chromosome 8"/>
</dbReference>
<reference evidence="3" key="3">
    <citation type="submission" date="2021-05" db="UniProtKB">
        <authorList>
            <consortium name="EnsemblPlants"/>
        </authorList>
    </citation>
    <scope>IDENTIFICATION</scope>
    <source>
        <strain evidence="3">cv. B73</strain>
    </source>
</reference>
<keyword evidence="4" id="KW-1185">Reference proteome</keyword>
<feature type="domain" description="Copine C-terminal" evidence="2">
    <location>
        <begin position="97"/>
        <end position="152"/>
    </location>
</feature>
<dbReference type="PANTHER" id="PTHR45751:SF11">
    <property type="entry name" value="COPINE FAMILY PROTEIN 2"/>
    <property type="match status" value="1"/>
</dbReference>
<dbReference type="InterPro" id="IPR010734">
    <property type="entry name" value="Copine_C"/>
</dbReference>
<evidence type="ECO:0000256" key="1">
    <source>
        <dbReference type="SAM" id="MobiDB-lite"/>
    </source>
</evidence>
<reference evidence="4" key="1">
    <citation type="journal article" date="2009" name="Science">
        <title>The B73 maize genome: complexity, diversity, and dynamics.</title>
        <authorList>
            <person name="Schnable P.S."/>
            <person name="Ware D."/>
            <person name="Fulton R.S."/>
            <person name="Stein J.C."/>
            <person name="Wei F."/>
            <person name="Pasternak S."/>
            <person name="Liang C."/>
            <person name="Zhang J."/>
            <person name="Fulton L."/>
            <person name="Graves T.A."/>
            <person name="Minx P."/>
            <person name="Reily A.D."/>
            <person name="Courtney L."/>
            <person name="Kruchowski S.S."/>
            <person name="Tomlinson C."/>
            <person name="Strong C."/>
            <person name="Delehaunty K."/>
            <person name="Fronick C."/>
            <person name="Courtney B."/>
            <person name="Rock S.M."/>
            <person name="Belter E."/>
            <person name="Du F."/>
            <person name="Kim K."/>
            <person name="Abbott R.M."/>
            <person name="Cotton M."/>
            <person name="Levy A."/>
            <person name="Marchetto P."/>
            <person name="Ochoa K."/>
            <person name="Jackson S.M."/>
            <person name="Gillam B."/>
            <person name="Chen W."/>
            <person name="Yan L."/>
            <person name="Higginbotham J."/>
            <person name="Cardenas M."/>
            <person name="Waligorski J."/>
            <person name="Applebaum E."/>
            <person name="Phelps L."/>
            <person name="Falcone J."/>
            <person name="Kanchi K."/>
            <person name="Thane T."/>
            <person name="Scimone A."/>
            <person name="Thane N."/>
            <person name="Henke J."/>
            <person name="Wang T."/>
            <person name="Ruppert J."/>
            <person name="Shah N."/>
            <person name="Rotter K."/>
            <person name="Hodges J."/>
            <person name="Ingenthron E."/>
            <person name="Cordes M."/>
            <person name="Kohlberg S."/>
            <person name="Sgro J."/>
            <person name="Delgado B."/>
            <person name="Mead K."/>
            <person name="Chinwalla A."/>
            <person name="Leonard S."/>
            <person name="Crouse K."/>
            <person name="Collura K."/>
            <person name="Kudrna D."/>
            <person name="Currie J."/>
            <person name="He R."/>
            <person name="Angelova A."/>
            <person name="Rajasekar S."/>
            <person name="Mueller T."/>
            <person name="Lomeli R."/>
            <person name="Scara G."/>
            <person name="Ko A."/>
            <person name="Delaney K."/>
            <person name="Wissotski M."/>
            <person name="Lopez G."/>
            <person name="Campos D."/>
            <person name="Braidotti M."/>
            <person name="Ashley E."/>
            <person name="Golser W."/>
            <person name="Kim H."/>
            <person name="Lee S."/>
            <person name="Lin J."/>
            <person name="Dujmic Z."/>
            <person name="Kim W."/>
            <person name="Talag J."/>
            <person name="Zuccolo A."/>
            <person name="Fan C."/>
            <person name="Sebastian A."/>
            <person name="Kramer M."/>
            <person name="Spiegel L."/>
            <person name="Nascimento L."/>
            <person name="Zutavern T."/>
            <person name="Miller B."/>
            <person name="Ambroise C."/>
            <person name="Muller S."/>
            <person name="Spooner W."/>
            <person name="Narechania A."/>
            <person name="Ren L."/>
            <person name="Wei S."/>
            <person name="Kumari S."/>
            <person name="Faga B."/>
            <person name="Levy M.J."/>
            <person name="McMahan L."/>
            <person name="Van Buren P."/>
            <person name="Vaughn M.W."/>
            <person name="Ying K."/>
            <person name="Yeh C.-T."/>
            <person name="Emrich S.J."/>
            <person name="Jia Y."/>
            <person name="Kalyanaraman A."/>
            <person name="Hsia A.-P."/>
            <person name="Barbazuk W.B."/>
            <person name="Baucom R.S."/>
            <person name="Brutnell T.P."/>
            <person name="Carpita N.C."/>
            <person name="Chaparro C."/>
            <person name="Chia J.-M."/>
            <person name="Deragon J.-M."/>
            <person name="Estill J.C."/>
            <person name="Fu Y."/>
            <person name="Jeddeloh J.A."/>
            <person name="Han Y."/>
            <person name="Lee H."/>
            <person name="Li P."/>
            <person name="Lisch D.R."/>
            <person name="Liu S."/>
            <person name="Liu Z."/>
            <person name="Nagel D.H."/>
            <person name="McCann M.C."/>
            <person name="SanMiguel P."/>
            <person name="Myers A.M."/>
            <person name="Nettleton D."/>
            <person name="Nguyen J."/>
            <person name="Penning B.W."/>
            <person name="Ponnala L."/>
            <person name="Schneider K.L."/>
            <person name="Schwartz D.C."/>
            <person name="Sharma A."/>
            <person name="Soderlund C."/>
            <person name="Springer N.M."/>
            <person name="Sun Q."/>
            <person name="Wang H."/>
            <person name="Waterman M."/>
            <person name="Westerman R."/>
            <person name="Wolfgruber T.K."/>
            <person name="Yang L."/>
            <person name="Yu Y."/>
            <person name="Zhang L."/>
            <person name="Zhou S."/>
            <person name="Zhu Q."/>
            <person name="Bennetzen J.L."/>
            <person name="Dawe R.K."/>
            <person name="Jiang J."/>
            <person name="Jiang N."/>
            <person name="Presting G.G."/>
            <person name="Wessler S.R."/>
            <person name="Aluru S."/>
            <person name="Martienssen R.A."/>
            <person name="Clifton S.W."/>
            <person name="McCombie W.R."/>
            <person name="Wing R.A."/>
            <person name="Wilson R.K."/>
        </authorList>
    </citation>
    <scope>NUCLEOTIDE SEQUENCE [LARGE SCALE GENOMIC DNA]</scope>
    <source>
        <strain evidence="4">cv. B73</strain>
    </source>
</reference>
<dbReference type="Pfam" id="PF07002">
    <property type="entry name" value="Copine"/>
    <property type="match status" value="1"/>
</dbReference>
<organism evidence="3 4">
    <name type="scientific">Zea mays</name>
    <name type="common">Maize</name>
    <dbReference type="NCBI Taxonomy" id="4577"/>
    <lineage>
        <taxon>Eukaryota</taxon>
        <taxon>Viridiplantae</taxon>
        <taxon>Streptophyta</taxon>
        <taxon>Embryophyta</taxon>
        <taxon>Tracheophyta</taxon>
        <taxon>Spermatophyta</taxon>
        <taxon>Magnoliopsida</taxon>
        <taxon>Liliopsida</taxon>
        <taxon>Poales</taxon>
        <taxon>Poaceae</taxon>
        <taxon>PACMAD clade</taxon>
        <taxon>Panicoideae</taxon>
        <taxon>Andropogonodae</taxon>
        <taxon>Andropogoneae</taxon>
        <taxon>Tripsacinae</taxon>
        <taxon>Zea</taxon>
    </lineage>
</organism>
<evidence type="ECO:0000313" key="3">
    <source>
        <dbReference type="EnsemblPlants" id="Zm00001eb354350_P001"/>
    </source>
</evidence>
<dbReference type="InterPro" id="IPR052079">
    <property type="entry name" value="E3_ligase/Copine_domain"/>
</dbReference>
<evidence type="ECO:0000313" key="4">
    <source>
        <dbReference type="Proteomes" id="UP000007305"/>
    </source>
</evidence>